<feature type="region of interest" description="Disordered" evidence="1">
    <location>
        <begin position="20"/>
        <end position="42"/>
    </location>
</feature>
<reference evidence="3" key="1">
    <citation type="submission" date="2023-10" db="EMBL/GenBank/DDBJ databases">
        <title>Genome assembly of Pristionchus species.</title>
        <authorList>
            <person name="Yoshida K."/>
            <person name="Sommer R.J."/>
        </authorList>
    </citation>
    <scope>NUCLEOTIDE SEQUENCE</scope>
    <source>
        <strain evidence="3">RS5133</strain>
    </source>
</reference>
<dbReference type="SUPFAM" id="SSF81383">
    <property type="entry name" value="F-box domain"/>
    <property type="match status" value="1"/>
</dbReference>
<evidence type="ECO:0000313" key="3">
    <source>
        <dbReference type="EMBL" id="GMT26914.1"/>
    </source>
</evidence>
<gene>
    <name evidence="3" type="ORF">PFISCL1PPCAC_18211</name>
</gene>
<name>A0AAV5W4Q7_9BILA</name>
<dbReference type="InterPro" id="IPR036047">
    <property type="entry name" value="F-box-like_dom_sf"/>
</dbReference>
<feature type="domain" description="F-box" evidence="2">
    <location>
        <begin position="42"/>
        <end position="75"/>
    </location>
</feature>
<evidence type="ECO:0000256" key="1">
    <source>
        <dbReference type="SAM" id="MobiDB-lite"/>
    </source>
</evidence>
<dbReference type="AlphaFoldDB" id="A0AAV5W4Q7"/>
<sequence>CPVSLNRQLVEQMAKPQLTTFKNPMEWNNGPMPNSSGRPTKMDFLSRMPEDCLREVFSYLHWFDIESMRQVSQTM</sequence>
<accession>A0AAV5W4Q7</accession>
<comment type="caution">
    <text evidence="3">The sequence shown here is derived from an EMBL/GenBank/DDBJ whole genome shotgun (WGS) entry which is preliminary data.</text>
</comment>
<evidence type="ECO:0000259" key="2">
    <source>
        <dbReference type="PROSITE" id="PS50181"/>
    </source>
</evidence>
<dbReference type="CDD" id="cd09917">
    <property type="entry name" value="F-box_SF"/>
    <property type="match status" value="1"/>
</dbReference>
<feature type="non-terminal residue" evidence="3">
    <location>
        <position position="1"/>
    </location>
</feature>
<keyword evidence="4" id="KW-1185">Reference proteome</keyword>
<dbReference type="EMBL" id="BTSY01000005">
    <property type="protein sequence ID" value="GMT26914.1"/>
    <property type="molecule type" value="Genomic_DNA"/>
</dbReference>
<feature type="non-terminal residue" evidence="3">
    <location>
        <position position="75"/>
    </location>
</feature>
<proteinExistence type="predicted"/>
<dbReference type="PROSITE" id="PS50181">
    <property type="entry name" value="FBOX"/>
    <property type="match status" value="1"/>
</dbReference>
<organism evidence="3 4">
    <name type="scientific">Pristionchus fissidentatus</name>
    <dbReference type="NCBI Taxonomy" id="1538716"/>
    <lineage>
        <taxon>Eukaryota</taxon>
        <taxon>Metazoa</taxon>
        <taxon>Ecdysozoa</taxon>
        <taxon>Nematoda</taxon>
        <taxon>Chromadorea</taxon>
        <taxon>Rhabditida</taxon>
        <taxon>Rhabditina</taxon>
        <taxon>Diplogasteromorpha</taxon>
        <taxon>Diplogasteroidea</taxon>
        <taxon>Neodiplogasteridae</taxon>
        <taxon>Pristionchus</taxon>
    </lineage>
</organism>
<dbReference type="Proteomes" id="UP001432322">
    <property type="component" value="Unassembled WGS sequence"/>
</dbReference>
<dbReference type="InterPro" id="IPR001810">
    <property type="entry name" value="F-box_dom"/>
</dbReference>
<dbReference type="Pfam" id="PF00646">
    <property type="entry name" value="F-box"/>
    <property type="match status" value="1"/>
</dbReference>
<protein>
    <recommendedName>
        <fullName evidence="2">F-box domain-containing protein</fullName>
    </recommendedName>
</protein>
<evidence type="ECO:0000313" key="4">
    <source>
        <dbReference type="Proteomes" id="UP001432322"/>
    </source>
</evidence>